<evidence type="ECO:0000256" key="1">
    <source>
        <dbReference type="SAM" id="MobiDB-lite"/>
    </source>
</evidence>
<comment type="caution">
    <text evidence="2">The sequence shown here is derived from an EMBL/GenBank/DDBJ whole genome shotgun (WGS) entry which is preliminary data.</text>
</comment>
<reference evidence="3" key="1">
    <citation type="journal article" date="2019" name="Int. J. Syst. Evol. Microbiol.">
        <title>The Global Catalogue of Microorganisms (GCM) 10K type strain sequencing project: providing services to taxonomists for standard genome sequencing and annotation.</title>
        <authorList>
            <consortium name="The Broad Institute Genomics Platform"/>
            <consortium name="The Broad Institute Genome Sequencing Center for Infectious Disease"/>
            <person name="Wu L."/>
            <person name="Ma J."/>
        </authorList>
    </citation>
    <scope>NUCLEOTIDE SEQUENCE [LARGE SCALE GENOMIC DNA]</scope>
    <source>
        <strain evidence="3">JCM 16704</strain>
    </source>
</reference>
<feature type="compositionally biased region" description="Polar residues" evidence="1">
    <location>
        <begin position="31"/>
        <end position="50"/>
    </location>
</feature>
<evidence type="ECO:0000313" key="2">
    <source>
        <dbReference type="EMBL" id="GAA4136147.1"/>
    </source>
</evidence>
<organism evidence="2 3">
    <name type="scientific">Sphingobacterium kyonggiense</name>
    <dbReference type="NCBI Taxonomy" id="714075"/>
    <lineage>
        <taxon>Bacteria</taxon>
        <taxon>Pseudomonadati</taxon>
        <taxon>Bacteroidota</taxon>
        <taxon>Sphingobacteriia</taxon>
        <taxon>Sphingobacteriales</taxon>
        <taxon>Sphingobacteriaceae</taxon>
        <taxon>Sphingobacterium</taxon>
    </lineage>
</organism>
<keyword evidence="3" id="KW-1185">Reference proteome</keyword>
<accession>A0ABP7YHI2</accession>
<gene>
    <name evidence="2" type="ORF">GCM10022216_10730</name>
</gene>
<name>A0ABP7YHI2_9SPHI</name>
<dbReference type="EMBL" id="BAAAZI010000006">
    <property type="protein sequence ID" value="GAA4136147.1"/>
    <property type="molecule type" value="Genomic_DNA"/>
</dbReference>
<proteinExistence type="predicted"/>
<protein>
    <submittedName>
        <fullName evidence="2">Uncharacterized protein</fullName>
    </submittedName>
</protein>
<dbReference type="Proteomes" id="UP001500101">
    <property type="component" value="Unassembled WGS sequence"/>
</dbReference>
<evidence type="ECO:0000313" key="3">
    <source>
        <dbReference type="Proteomes" id="UP001500101"/>
    </source>
</evidence>
<sequence>MILLEISTKEKEPYILNYTHQNSGNGRAISTAATQAKTHASNEHNSNLESTIKKLDSSLQMKP</sequence>
<feature type="region of interest" description="Disordered" evidence="1">
    <location>
        <begin position="31"/>
        <end position="63"/>
    </location>
</feature>